<evidence type="ECO:0000256" key="1">
    <source>
        <dbReference type="SAM" id="SignalP"/>
    </source>
</evidence>
<gene>
    <name evidence="2" type="ORF">GB882_03105</name>
</gene>
<name>A0A7J9UTJ7_9MICO</name>
<dbReference type="EMBL" id="WHPD01000679">
    <property type="protein sequence ID" value="MPV87643.1"/>
    <property type="molecule type" value="Genomic_DNA"/>
</dbReference>
<feature type="chain" id="PRO_5029466158" description="Cell wall-binding repeat-containing protein" evidence="1">
    <location>
        <begin position="28"/>
        <end position="384"/>
    </location>
</feature>
<dbReference type="GO" id="GO:0030288">
    <property type="term" value="C:outer membrane-bounded periplasmic space"/>
    <property type="evidence" value="ECO:0007669"/>
    <property type="project" value="TreeGrafter"/>
</dbReference>
<dbReference type="InterPro" id="IPR007253">
    <property type="entry name" value="Cell_wall-bd_2"/>
</dbReference>
<dbReference type="AlphaFoldDB" id="A0A7J9UTJ7"/>
<comment type="caution">
    <text evidence="2">The sequence shown here is derived from an EMBL/GenBank/DDBJ whole genome shotgun (WGS) entry which is preliminary data.</text>
</comment>
<proteinExistence type="predicted"/>
<keyword evidence="3" id="KW-1185">Reference proteome</keyword>
<dbReference type="PANTHER" id="PTHR30032">
    <property type="entry name" value="N-ACETYLMURAMOYL-L-ALANINE AMIDASE-RELATED"/>
    <property type="match status" value="1"/>
</dbReference>
<accession>A0A7J9UTJ7</accession>
<feature type="signal peptide" evidence="1">
    <location>
        <begin position="1"/>
        <end position="27"/>
    </location>
</feature>
<evidence type="ECO:0000313" key="3">
    <source>
        <dbReference type="Proteomes" id="UP000429644"/>
    </source>
</evidence>
<organism evidence="2 3">
    <name type="scientific">Georgenia ruanii</name>
    <dbReference type="NCBI Taxonomy" id="348442"/>
    <lineage>
        <taxon>Bacteria</taxon>
        <taxon>Bacillati</taxon>
        <taxon>Actinomycetota</taxon>
        <taxon>Actinomycetes</taxon>
        <taxon>Micrococcales</taxon>
        <taxon>Bogoriellaceae</taxon>
        <taxon>Georgenia</taxon>
    </lineage>
</organism>
<evidence type="ECO:0000313" key="2">
    <source>
        <dbReference type="EMBL" id="MPV87643.1"/>
    </source>
</evidence>
<feature type="non-terminal residue" evidence="2">
    <location>
        <position position="1"/>
    </location>
</feature>
<dbReference type="Proteomes" id="UP000429644">
    <property type="component" value="Unassembled WGS sequence"/>
</dbReference>
<dbReference type="Pfam" id="PF04122">
    <property type="entry name" value="CW_binding_2"/>
    <property type="match status" value="3"/>
</dbReference>
<keyword evidence="1" id="KW-0732">Signal</keyword>
<sequence>VRSFVRRGSVAAATALTLLFVAGSAAGASSDDVPQPTADAVTRVAGTDRIGTAIAASQAQQPAPVAPGTGTVILSRSDDFADTLTAVPLADELDALILTTPSGADLDPRVAAEVQRLAPAHVVVVGGAGAVSTAAEASLKAVVPGQGAVVRISGVDRYDTAAQLARWTITSRGQSAPTEPRDMHTMWPIDEANERRNTPVFLATGLDYPDALAAGAAAAQTNGVVLLTRGDQFDDHTGFGGPKQRSYTLNFMVDEEGGRITGPVHTVGGPAMRATSGNYTSLVGADRYETAALVARYAGWFPAADTHTVAIASGEDYADAVVAAGFIANQDGPLLLTRAASLSAVTANYLASVSSAETATQVHLFGGTGAVSGDVATAIRRALR</sequence>
<protein>
    <recommendedName>
        <fullName evidence="4">Cell wall-binding repeat-containing protein</fullName>
    </recommendedName>
</protein>
<evidence type="ECO:0008006" key="4">
    <source>
        <dbReference type="Google" id="ProtNLM"/>
    </source>
</evidence>
<dbReference type="PANTHER" id="PTHR30032:SF4">
    <property type="entry name" value="AMIDASE ENHANCER"/>
    <property type="match status" value="1"/>
</dbReference>
<dbReference type="InterPro" id="IPR051922">
    <property type="entry name" value="Bact_Sporulation_Assoc"/>
</dbReference>
<reference evidence="2 3" key="1">
    <citation type="submission" date="2019-10" db="EMBL/GenBank/DDBJ databases">
        <title>Georgenia wutianyii sp. nov. and Georgenia yuyongxinii sp. nov. isolated from plateau pika (Ochotona curzoniae) in the Qinghai-Tibet plateau of China.</title>
        <authorList>
            <person name="Tian Z."/>
        </authorList>
    </citation>
    <scope>NUCLEOTIDE SEQUENCE [LARGE SCALE GENOMIC DNA]</scope>
    <source>
        <strain evidence="2 3">JCM 15130</strain>
    </source>
</reference>
<dbReference type="Gene3D" id="3.40.50.12090">
    <property type="match status" value="1"/>
</dbReference>